<dbReference type="InterPro" id="IPR036937">
    <property type="entry name" value="Adhesion_dom_fimbrial_sf"/>
</dbReference>
<dbReference type="Pfam" id="PF09255">
    <property type="entry name" value="Antig_Caf1"/>
    <property type="match status" value="1"/>
</dbReference>
<evidence type="ECO:0000313" key="3">
    <source>
        <dbReference type="Proteomes" id="UP000008199"/>
    </source>
</evidence>
<name>A0A979GJQ3_ECOSE</name>
<dbReference type="EMBL" id="AP009242">
    <property type="protein sequence ID" value="BAG80332.1"/>
    <property type="molecule type" value="Genomic_DNA"/>
</dbReference>
<reference evidence="2 3" key="1">
    <citation type="journal article" date="2008" name="DNA Res.">
        <title>Complete genome sequence and comparative analysis of the wild-type commensal Escherichia coli strain SE11 isolated from a healthy adult.</title>
        <authorList>
            <person name="Oshima K."/>
            <person name="Toh H."/>
            <person name="Ogura Y."/>
            <person name="Sasamoto H."/>
            <person name="Morita H."/>
            <person name="Park S.-H."/>
            <person name="Ooka T."/>
            <person name="Iyoda S."/>
            <person name="Taylor T.D."/>
            <person name="Hayashi T."/>
            <person name="Itoh K."/>
            <person name="Hattori M."/>
        </authorList>
    </citation>
    <scope>NUCLEOTIDE SEQUENCE [LARGE SCALE GENOMIC DNA]</scope>
    <source>
        <strain evidence="2 3">SE11</strain>
    </source>
</reference>
<keyword evidence="1" id="KW-0732">Signal</keyword>
<keyword evidence="2" id="KW-0614">Plasmid</keyword>
<dbReference type="GO" id="GO:0009289">
    <property type="term" value="C:pilus"/>
    <property type="evidence" value="ECO:0007669"/>
    <property type="project" value="InterPro"/>
</dbReference>
<dbReference type="Gene3D" id="2.60.40.1090">
    <property type="entry name" value="Fimbrial-type adhesion domain"/>
    <property type="match status" value="1"/>
</dbReference>
<dbReference type="SUPFAM" id="SSF49401">
    <property type="entry name" value="Bacterial adhesins"/>
    <property type="match status" value="1"/>
</dbReference>
<dbReference type="InterPro" id="IPR008966">
    <property type="entry name" value="Adhesion_dom_sf"/>
</dbReference>
<sequence>MVYWVLQWLLMLLTLSTNVTTTAKVNEPARLSATFTPGASLTTDNLKSQTIGFITLSGYKGSPLVRDLSFSDVGGVAKSLSLNGISGNDTLYVNAIYDNAMLSVNGGPISGSAQNLSEGQASIEMRTIGSQETISAGQYTGNVPITLANQ</sequence>
<proteinExistence type="predicted"/>
<dbReference type="GO" id="GO:0007155">
    <property type="term" value="P:cell adhesion"/>
    <property type="evidence" value="ECO:0007669"/>
    <property type="project" value="InterPro"/>
</dbReference>
<feature type="signal peptide" evidence="1">
    <location>
        <begin position="1"/>
        <end position="23"/>
    </location>
</feature>
<dbReference type="InterPro" id="IPR015335">
    <property type="entry name" value="Caf1"/>
</dbReference>
<protein>
    <submittedName>
        <fullName evidence="2">Fimbrial protein</fullName>
    </submittedName>
</protein>
<evidence type="ECO:0000313" key="2">
    <source>
        <dbReference type="EMBL" id="BAG80332.1"/>
    </source>
</evidence>
<dbReference type="AlphaFoldDB" id="A0A979GJQ3"/>
<dbReference type="KEGG" id="ecy:ECSE_P2-0005"/>
<dbReference type="Proteomes" id="UP000008199">
    <property type="component" value="Plasmid pSE11-2"/>
</dbReference>
<accession>A0A979GJQ3</accession>
<feature type="chain" id="PRO_5037133863" evidence="1">
    <location>
        <begin position="24"/>
        <end position="150"/>
    </location>
</feature>
<geneLocation type="plasmid" evidence="2 3">
    <name>pSE11-2</name>
</geneLocation>
<evidence type="ECO:0000256" key="1">
    <source>
        <dbReference type="SAM" id="SignalP"/>
    </source>
</evidence>
<gene>
    <name evidence="2" type="ordered locus">ECSE_P2-0005</name>
</gene>
<organism evidence="2 3">
    <name type="scientific">Escherichia coli (strain SE11)</name>
    <dbReference type="NCBI Taxonomy" id="409438"/>
    <lineage>
        <taxon>Bacteria</taxon>
        <taxon>Pseudomonadati</taxon>
        <taxon>Pseudomonadota</taxon>
        <taxon>Gammaproteobacteria</taxon>
        <taxon>Enterobacterales</taxon>
        <taxon>Enterobacteriaceae</taxon>
        <taxon>Escherichia</taxon>
    </lineage>
</organism>